<dbReference type="InterPro" id="IPR031651">
    <property type="entry name" value="DUF4709"/>
</dbReference>
<dbReference type="Pfam" id="PF15821">
    <property type="entry name" value="DUF4709"/>
    <property type="match status" value="1"/>
</dbReference>
<keyword evidence="4" id="KW-1185">Reference proteome</keyword>
<reference evidence="3" key="3">
    <citation type="submission" date="2025-09" db="UniProtKB">
        <authorList>
            <consortium name="Ensembl"/>
        </authorList>
    </citation>
    <scope>IDENTIFICATION</scope>
</reference>
<evidence type="ECO:0000259" key="2">
    <source>
        <dbReference type="Pfam" id="PF15821"/>
    </source>
</evidence>
<organism evidence="3 4">
    <name type="scientific">Latimeria chalumnae</name>
    <name type="common">Coelacanth</name>
    <dbReference type="NCBI Taxonomy" id="7897"/>
    <lineage>
        <taxon>Eukaryota</taxon>
        <taxon>Metazoa</taxon>
        <taxon>Chordata</taxon>
        <taxon>Craniata</taxon>
        <taxon>Vertebrata</taxon>
        <taxon>Euteleostomi</taxon>
        <taxon>Coelacanthiformes</taxon>
        <taxon>Coelacanthidae</taxon>
        <taxon>Latimeria</taxon>
    </lineage>
</organism>
<dbReference type="PANTHER" id="PTHR22382:SF7">
    <property type="entry name" value="RIKEN CDNA 4921504E06 GENE"/>
    <property type="match status" value="1"/>
</dbReference>
<protein>
    <recommendedName>
        <fullName evidence="2">DUF4709 domain-containing protein</fullName>
    </recommendedName>
</protein>
<accession>M3XHB5</accession>
<dbReference type="Ensembl" id="ENSLACT00000025995.1">
    <property type="protein sequence ID" value="ENSLACP00000022121.1"/>
    <property type="gene ID" value="ENSLACG00000022095.1"/>
</dbReference>
<reference evidence="3" key="2">
    <citation type="submission" date="2025-08" db="UniProtKB">
        <authorList>
            <consortium name="Ensembl"/>
        </authorList>
    </citation>
    <scope>IDENTIFICATION</scope>
</reference>
<dbReference type="EMBL" id="AFYH01109822">
    <property type="status" value="NOT_ANNOTATED_CDS"/>
    <property type="molecule type" value="Genomic_DNA"/>
</dbReference>
<dbReference type="eggNOG" id="ENOG502S05Y">
    <property type="taxonomic scope" value="Eukaryota"/>
</dbReference>
<dbReference type="EMBL" id="AFYH01109826">
    <property type="status" value="NOT_ANNOTATED_CDS"/>
    <property type="molecule type" value="Genomic_DNA"/>
</dbReference>
<dbReference type="EMBL" id="AFYH01109823">
    <property type="status" value="NOT_ANNOTATED_CDS"/>
    <property type="molecule type" value="Genomic_DNA"/>
</dbReference>
<feature type="domain" description="DUF4709" evidence="2">
    <location>
        <begin position="34"/>
        <end position="142"/>
    </location>
</feature>
<dbReference type="EMBL" id="AFYH01109825">
    <property type="status" value="NOT_ANNOTATED_CDS"/>
    <property type="molecule type" value="Genomic_DNA"/>
</dbReference>
<sequence length="280" mass="33261">METDFPVDRSIVCSNEDDIFALQLFSTKDDFELRPSVSEELKVGFFGSDHATQTNVTELFELKELTTVIQNLEKDMDILRRDLEFYKNALQADYELKIHQKSLDLYQRMNERMHDLELLYKKNLDKVRRRFDQQFKDAYAVLSLNYQKTTDEDHKIEAQAALLTKNRTLTSRLHEQESLIDILKEKLKEYEDHTKEIDVVSEPDLTVEKLENENGELKEEIFALQEKIEHLIDSLNRKERQIKELETNIYNMKCKIEENEHTISQVLSFFDVKEQSFELP</sequence>
<dbReference type="OMA" id="TTDHATQ"/>
<evidence type="ECO:0000256" key="1">
    <source>
        <dbReference type="SAM" id="Coils"/>
    </source>
</evidence>
<reference evidence="4" key="1">
    <citation type="submission" date="2011-08" db="EMBL/GenBank/DDBJ databases">
        <title>The draft genome of Latimeria chalumnae.</title>
        <authorList>
            <person name="Di Palma F."/>
            <person name="Alfoldi J."/>
            <person name="Johnson J."/>
            <person name="Berlin A."/>
            <person name="Gnerre S."/>
            <person name="Jaffe D."/>
            <person name="MacCallum I."/>
            <person name="Young S."/>
            <person name="Walker B.J."/>
            <person name="Lander E."/>
            <person name="Lindblad-Toh K."/>
        </authorList>
    </citation>
    <scope>NUCLEOTIDE SEQUENCE [LARGE SCALE GENOMIC DNA]</scope>
    <source>
        <strain evidence="4">Wild caught</strain>
    </source>
</reference>
<dbReference type="Proteomes" id="UP000008672">
    <property type="component" value="Unassembled WGS sequence"/>
</dbReference>
<dbReference type="InParanoid" id="M3XHB5"/>
<dbReference type="PANTHER" id="PTHR22382">
    <property type="entry name" value="RIKEN CDNA 4921504E06 GENE"/>
    <property type="match status" value="1"/>
</dbReference>
<evidence type="ECO:0000313" key="4">
    <source>
        <dbReference type="Proteomes" id="UP000008672"/>
    </source>
</evidence>
<evidence type="ECO:0000313" key="3">
    <source>
        <dbReference type="Ensembl" id="ENSLACP00000022121.1"/>
    </source>
</evidence>
<dbReference type="EMBL" id="AFYH01109820">
    <property type="status" value="NOT_ANNOTATED_CDS"/>
    <property type="molecule type" value="Genomic_DNA"/>
</dbReference>
<dbReference type="EMBL" id="AFYH01109824">
    <property type="status" value="NOT_ANNOTATED_CDS"/>
    <property type="molecule type" value="Genomic_DNA"/>
</dbReference>
<dbReference type="AlphaFoldDB" id="M3XHB5"/>
<dbReference type="EMBL" id="AFYH01109821">
    <property type="status" value="NOT_ANNOTATED_CDS"/>
    <property type="molecule type" value="Genomic_DNA"/>
</dbReference>
<name>M3XHB5_LATCH</name>
<dbReference type="EMBL" id="AFYH01109819">
    <property type="status" value="NOT_ANNOTATED_CDS"/>
    <property type="molecule type" value="Genomic_DNA"/>
</dbReference>
<feature type="coiled-coil region" evidence="1">
    <location>
        <begin position="62"/>
        <end position="89"/>
    </location>
</feature>
<dbReference type="STRING" id="7897.ENSLACP00000022121"/>
<feature type="coiled-coil region" evidence="1">
    <location>
        <begin position="166"/>
        <end position="262"/>
    </location>
</feature>
<dbReference type="InterPro" id="IPR040119">
    <property type="entry name" value="C10orf67-like"/>
</dbReference>
<dbReference type="GeneTree" id="ENSGT00390000003836"/>
<proteinExistence type="predicted"/>
<dbReference type="EMBL" id="AFYH01109817">
    <property type="status" value="NOT_ANNOTATED_CDS"/>
    <property type="molecule type" value="Genomic_DNA"/>
</dbReference>
<keyword evidence="1" id="KW-0175">Coiled coil</keyword>
<dbReference type="HOGENOM" id="CLU_061816_0_0_1"/>
<dbReference type="EMBL" id="AFYH01109818">
    <property type="status" value="NOT_ANNOTATED_CDS"/>
    <property type="molecule type" value="Genomic_DNA"/>
</dbReference>